<reference evidence="3" key="1">
    <citation type="journal article" date="2018" name="Nat. Microbiol.">
        <title>Leveraging single-cell genomics to expand the fungal tree of life.</title>
        <authorList>
            <person name="Ahrendt S.R."/>
            <person name="Quandt C.A."/>
            <person name="Ciobanu D."/>
            <person name="Clum A."/>
            <person name="Salamov A."/>
            <person name="Andreopoulos B."/>
            <person name="Cheng J.F."/>
            <person name="Woyke T."/>
            <person name="Pelin A."/>
            <person name="Henrissat B."/>
            <person name="Reynolds N.K."/>
            <person name="Benny G.L."/>
            <person name="Smith M.E."/>
            <person name="James T.Y."/>
            <person name="Grigoriev I.V."/>
        </authorList>
    </citation>
    <scope>NUCLEOTIDE SEQUENCE [LARGE SCALE GENOMIC DNA]</scope>
    <source>
        <strain evidence="3">CSF55</strain>
    </source>
</reference>
<protein>
    <recommendedName>
        <fullName evidence="1">Dynein assembly factor 3 C-terminal domain-containing protein</fullName>
    </recommendedName>
</protein>
<accession>A0A4P9YMV1</accession>
<evidence type="ECO:0000313" key="3">
    <source>
        <dbReference type="Proteomes" id="UP000281549"/>
    </source>
</evidence>
<feature type="non-terminal residue" evidence="2">
    <location>
        <position position="237"/>
    </location>
</feature>
<dbReference type="GO" id="GO:0044458">
    <property type="term" value="P:motile cilium assembly"/>
    <property type="evidence" value="ECO:0007669"/>
    <property type="project" value="TreeGrafter"/>
</dbReference>
<feature type="domain" description="Dynein assembly factor 3 C-terminal" evidence="1">
    <location>
        <begin position="19"/>
        <end position="179"/>
    </location>
</feature>
<dbReference type="Proteomes" id="UP000281549">
    <property type="component" value="Unassembled WGS sequence"/>
</dbReference>
<dbReference type="PANTHER" id="PTHR22118:SF14">
    <property type="entry name" value="DYNEIN AXONEMAL ASSEMBLY FACTOR 3"/>
    <property type="match status" value="1"/>
</dbReference>
<proteinExistence type="predicted"/>
<gene>
    <name evidence="2" type="ORF">ROZALSC1DRAFT_27983</name>
</gene>
<dbReference type="AlphaFoldDB" id="A0A4P9YMV1"/>
<dbReference type="Pfam" id="PF14740">
    <property type="entry name" value="DUF4471"/>
    <property type="match status" value="2"/>
</dbReference>
<organism evidence="2 3">
    <name type="scientific">Rozella allomycis (strain CSF55)</name>
    <dbReference type="NCBI Taxonomy" id="988480"/>
    <lineage>
        <taxon>Eukaryota</taxon>
        <taxon>Fungi</taxon>
        <taxon>Fungi incertae sedis</taxon>
        <taxon>Cryptomycota</taxon>
        <taxon>Cryptomycota incertae sedis</taxon>
        <taxon>Rozella</taxon>
    </lineage>
</organism>
<dbReference type="EMBL" id="ML005049">
    <property type="protein sequence ID" value="RKP20542.1"/>
    <property type="molecule type" value="Genomic_DNA"/>
</dbReference>
<dbReference type="PANTHER" id="PTHR22118">
    <property type="entry name" value="DYNEIN ASSEMBLY FACTOR 3, AXONEMAL"/>
    <property type="match status" value="1"/>
</dbReference>
<dbReference type="InterPro" id="IPR039304">
    <property type="entry name" value="DNAAF3"/>
</dbReference>
<dbReference type="InterPro" id="IPR028235">
    <property type="entry name" value="DNAAF3_C"/>
</dbReference>
<feature type="domain" description="Dynein assembly factor 3 C-terminal" evidence="1">
    <location>
        <begin position="181"/>
        <end position="237"/>
    </location>
</feature>
<dbReference type="GO" id="GO:0070286">
    <property type="term" value="P:axonemal dynein complex assembly"/>
    <property type="evidence" value="ECO:0007669"/>
    <property type="project" value="InterPro"/>
</dbReference>
<evidence type="ECO:0000259" key="1">
    <source>
        <dbReference type="Pfam" id="PF14740"/>
    </source>
</evidence>
<name>A0A4P9YMV1_ROZAC</name>
<sequence length="237" mass="28388">MSHLICSRDLNEETSIINRFRERDDIEFTLNYWRDVKRPCRLNELWDDRLKRYLGVRYDCKENVFDWDFHMKLVNQIPSFNKEEYMRWRKDGIAFKVRDCTYDRVNRTLSSARPLNDRGNISMKWGYFSDIVQSPLIPFGAESDNEELFKTSNNIYVKKTSDIANYNLSSYLTSISNANFWSKVKFHILPGDEKYVLRQREFKYKFDCIYFGTSLVHRLEKNWSECLSPSGIIIAEL</sequence>
<evidence type="ECO:0000313" key="2">
    <source>
        <dbReference type="EMBL" id="RKP20542.1"/>
    </source>
</evidence>